<protein>
    <submittedName>
        <fullName evidence="1">Maintenance of telomere capping protein 5</fullName>
    </submittedName>
</protein>
<sequence length="1489" mass="165383">MQDPFESITFGNSLSLRVDGAIGAMSLSPNGRDAVLAGRRGLFIIDLDDPFTTPRWLHHITSWEVADVQWSPHHFAKPSWCISTSNQKALLWDLSRPSDSSILNVLHQHTRAITDINFHPSDPEILATCSIDTYILSWDMRTPRKAVDQWAEWRAGATQVKWNHHNPYEIASSHDHSFYIWDTRKGALPVLRVEDAHHGKINGIDFSHGLDQVITCSNDGTIKYWDLTTSAARHTIDSFNYFDRARGNTIDPSIIINTDFPVARARHLPFGSEDACGVMPLRGGQDSVHILNVNAALDQYRTTHHTQVLDFEPVHSFKGHQGPIKDFLWRKRHGNYEDCATTRDWTDYQLVTWSSADYDLKLWPNEDEVYQKVNYNPLHQKVLKSVPIDTYDTGTTVSSASTSPNSTVSGTDRGGERGGFGTNGFGASSYGTNGANGATLGGSDGTMPHGYLYNSYAIEPPVNLTNIITKNHGDILSSMAMFQIAKKHKNLTILPTQLNHLDWISGVRIGTANDTEDRLTDNPTNLGEEVSMVAHTFPKVRFEKISVSTGELILSLQGPVPVAVQTTTAKAQTATAKVAAKIVATAKATTGKSDGVPSPNPQEDDKPDDTQTVIDETRPTDEDDTEEQKLIFIRLQINFPRAYPFLDPRASATASKKSLRQNFISFEIEETHELTKEVREEFLANLKEISQFYANRHQRFCLEPLLRYLMGDKIVLDDNLVAVETPMEEDDVEVGEEGWADDLINQQPGSPLTSPPSGPTSPDDEGYESPDSESLDGEFSDFMPALNDEEMINSTGSLGRASATDAPVVVDNSRFFDSTPIPKGCGAMWSRTGQLVCFFIPKNTEEEDNKALQKFSIFKFTDAGFSLTQGGQHDHSHETSHAVSHHSHHSDSDYSEESDDNASTTSSDSFTNDWDDIEEEDLTSRFRVPGLFKTSVGLGNRYVSRATNRMKTVTSGGGTGSNYKSSLPGASVDLKKKKKAERNHKNKNIVGIFDFKHLLPDKEELAREYRVLGDSPENLARYNSSVALKYGLNDIANAWKLLEMVLVKDIQINDIHPVYYSSNVLPNTTVARNVEAMNHLLKVSHMTKKLFNGSNYRFYWGAHPFGYAWLVEEMMNYFERKGNLQMLVMMSCILFENDEPGPATQGVTTYPATHAPYQGSASYGSTSFGSAPYGSSPHYHHRPSATPSHESSFHESFSTDARSVDMRTILPSSGHPSQAHLSPAHRTSSMITRRESMTFSSSLGIAGLGAMGSGAMGGGTGMNAMGSIPYARSITSLSDDSPDKPRKSLDERLRKHATATARKPRPTPKRPPRKGGVKPPPEISIHYENVASLDLFDDIYTKPLLSSQDSGKIEAYRESYANMLYAWGLPANRIKILKFNYPNFSQEFTPSKFVEHECNFGYRPQAIDLASEVKYVNQPTSIESAKGNVWLGEDHGLKYCVLCNLLVSKRLVICTNCEHVMHSDCALEWWSGEDECGSGCGCECLNYRL</sequence>
<dbReference type="Proteomes" id="UP001152531">
    <property type="component" value="Unassembled WGS sequence"/>
</dbReference>
<keyword evidence="2" id="KW-1185">Reference proteome</keyword>
<evidence type="ECO:0000313" key="1">
    <source>
        <dbReference type="EMBL" id="CAH6722947.1"/>
    </source>
</evidence>
<comment type="caution">
    <text evidence="1">The sequence shown here is derived from an EMBL/GenBank/DDBJ whole genome shotgun (WGS) entry which is preliminary data.</text>
</comment>
<reference evidence="1" key="1">
    <citation type="submission" date="2022-06" db="EMBL/GenBank/DDBJ databases">
        <authorList>
            <person name="Legras J.-L."/>
            <person name="Devillers H."/>
            <person name="Grondin C."/>
        </authorList>
    </citation>
    <scope>NUCLEOTIDE SEQUENCE</scope>
    <source>
        <strain evidence="1">CLIB 1444</strain>
    </source>
</reference>
<evidence type="ECO:0000313" key="2">
    <source>
        <dbReference type="Proteomes" id="UP001152531"/>
    </source>
</evidence>
<dbReference type="EMBL" id="CALSDN010000012">
    <property type="protein sequence ID" value="CAH6722947.1"/>
    <property type="molecule type" value="Genomic_DNA"/>
</dbReference>
<accession>A0ACA9YD21</accession>
<organism evidence="1 2">
    <name type="scientific">[Candida] jaroonii</name>
    <dbReference type="NCBI Taxonomy" id="467808"/>
    <lineage>
        <taxon>Eukaryota</taxon>
        <taxon>Fungi</taxon>
        <taxon>Dikarya</taxon>
        <taxon>Ascomycota</taxon>
        <taxon>Saccharomycotina</taxon>
        <taxon>Pichiomycetes</taxon>
        <taxon>Debaryomycetaceae</taxon>
        <taxon>Yamadazyma</taxon>
    </lineage>
</organism>
<proteinExistence type="predicted"/>
<gene>
    <name evidence="1" type="ORF">CLIB1444_12S00826</name>
</gene>
<name>A0ACA9YD21_9ASCO</name>